<sequence>MIDGNTSSRYSETPLIQYDCANWQLPLELSVWGGCAA</sequence>
<dbReference type="KEGG" id="cpra:CPter91_1856"/>
<dbReference type="AlphaFoldDB" id="A0A127Q2F4"/>
<gene>
    <name evidence="1" type="ORF">CPter91_1856</name>
</gene>
<evidence type="ECO:0000313" key="1">
    <source>
        <dbReference type="EMBL" id="AMP04229.1"/>
    </source>
</evidence>
<dbReference type="STRING" id="279113.CPter91_1856"/>
<name>A0A127Q2F4_9BURK</name>
<reference evidence="1 2" key="1">
    <citation type="submission" date="2015-11" db="EMBL/GenBank/DDBJ databases">
        <title>Exploring the genomic traits of fungus-feeding bacterial genus Collimonas.</title>
        <authorList>
            <person name="Song C."/>
            <person name="Schmidt R."/>
            <person name="de Jager V."/>
            <person name="Krzyzanowska D."/>
            <person name="Jongedijk E."/>
            <person name="Cankar K."/>
            <person name="Beekwilder J."/>
            <person name="van Veen A."/>
            <person name="de Boer W."/>
            <person name="van Veen J.A."/>
            <person name="Garbeva P."/>
        </authorList>
    </citation>
    <scope>NUCLEOTIDE SEQUENCE [LARGE SCALE GENOMIC DNA]</scope>
    <source>
        <strain evidence="1 2">Ter91</strain>
    </source>
</reference>
<dbReference type="Proteomes" id="UP000074561">
    <property type="component" value="Chromosome"/>
</dbReference>
<dbReference type="PATRIC" id="fig|279113.9.peg.1844"/>
<accession>A0A127Q2F4</accession>
<organism evidence="1 2">
    <name type="scientific">Collimonas pratensis</name>
    <dbReference type="NCBI Taxonomy" id="279113"/>
    <lineage>
        <taxon>Bacteria</taxon>
        <taxon>Pseudomonadati</taxon>
        <taxon>Pseudomonadota</taxon>
        <taxon>Betaproteobacteria</taxon>
        <taxon>Burkholderiales</taxon>
        <taxon>Oxalobacteraceae</taxon>
        <taxon>Collimonas</taxon>
    </lineage>
</organism>
<proteinExistence type="predicted"/>
<protein>
    <submittedName>
        <fullName evidence="1">Uncharacterized protein</fullName>
    </submittedName>
</protein>
<dbReference type="EMBL" id="CP013234">
    <property type="protein sequence ID" value="AMP04229.1"/>
    <property type="molecule type" value="Genomic_DNA"/>
</dbReference>
<evidence type="ECO:0000313" key="2">
    <source>
        <dbReference type="Proteomes" id="UP000074561"/>
    </source>
</evidence>